<dbReference type="AlphaFoldDB" id="A0AAE4GC15"/>
<evidence type="ECO:0000256" key="2">
    <source>
        <dbReference type="SAM" id="SignalP"/>
    </source>
</evidence>
<organism evidence="3">
    <name type="scientific">Herbaspirillum huttiense subsp. nephrolepidis</name>
    <dbReference type="NCBI Taxonomy" id="3075126"/>
    <lineage>
        <taxon>Bacteria</taxon>
        <taxon>Pseudomonadati</taxon>
        <taxon>Pseudomonadota</taxon>
        <taxon>Betaproteobacteria</taxon>
        <taxon>Burkholderiales</taxon>
        <taxon>Oxalobacteraceae</taxon>
        <taxon>Herbaspirillum</taxon>
    </lineage>
</organism>
<keyword evidence="1" id="KW-0812">Transmembrane</keyword>
<dbReference type="Gene3D" id="2.60.120.260">
    <property type="entry name" value="Galactose-binding domain-like"/>
    <property type="match status" value="1"/>
</dbReference>
<name>A0AAE4GC15_9BURK</name>
<comment type="caution">
    <text evidence="3">The sequence shown here is derived from an EMBL/GenBank/DDBJ whole genome shotgun (WGS) entry which is preliminary data.</text>
</comment>
<evidence type="ECO:0008006" key="4">
    <source>
        <dbReference type="Google" id="ProtNLM"/>
    </source>
</evidence>
<gene>
    <name evidence="3" type="ORF">RJN63_22705</name>
</gene>
<protein>
    <recommendedName>
        <fullName evidence="4">Cyclic di-GMP-binding protein</fullName>
    </recommendedName>
</protein>
<feature type="transmembrane region" description="Helical" evidence="1">
    <location>
        <begin position="718"/>
        <end position="738"/>
    </location>
</feature>
<feature type="chain" id="PRO_5042033724" description="Cyclic di-GMP-binding protein" evidence="2">
    <location>
        <begin position="43"/>
        <end position="766"/>
    </location>
</feature>
<feature type="signal peptide" evidence="2">
    <location>
        <begin position="1"/>
        <end position="42"/>
    </location>
</feature>
<sequence length="766" mass="80935">MIARHHPQPAAARRLRLSAGTPMFMTLAVAMLAAGFSPVLQAAPAGNNAAADAFRTLTDDTWIERRETLASLGITSPLVLASNDSSRELYLPVPSNVPLADANLKLDAKYLRADGGRTTMVLAIDTYPVAARAMTADQGDASLALGIDGAPRANGFVRMGVNWTTMLSGLSQCADPRTPGNVLQVNPDSSFSYRYDSRAIGDLRTAWGALPALTSIMVAGRQLDAQSYDSAWRIGVALERAGKHSTVTVLPRVGDVIDLSRLNVPDGLRGIAAFAALKGSGQHALKDPAEVGALLALGRNQVRADIVVADAALLSGIDSAMNALQQQVQASAPEALPAFSAWRARVQPQSASLQAGELRLSSAFGHPVILAGAQSGPAFAQMFDRYWRNISGAASLVARTAHKPVTGEDFILLKNLGGAPGSIDVLSRADWSASFDIAEVASDGRLPSELVLDVSAAPGATRTPPVASVFLNDVLLGARSLQADGQRERIIARIPPGALAAQNQLRVSFVRQPSSDNCRETPQAFPVAVLGSSHLKLDKAQDEANFTGMVRRFAAGAQLLVPHSYLDDVPASLQRVIMVASSAGLPADRTRMTVVDDGKEAAPSGSFLAFDLPFKDAQGIVQVKGNTLVMNDSSAKPMLDVTGFDRLGILEVAKTNGQQGVVWHSVGKERPLVAKPFALSSGNVAAVSSTGLLAEIDTNDASGRDAVQDAPSLTIPDILWWVVPLTIIGLFILLLILASRTRRRRMAEQEAQRKQAQATPRDAGQD</sequence>
<keyword evidence="1" id="KW-1133">Transmembrane helix</keyword>
<dbReference type="EMBL" id="JAVRAA010000014">
    <property type="protein sequence ID" value="MDT0339662.1"/>
    <property type="molecule type" value="Genomic_DNA"/>
</dbReference>
<keyword evidence="2" id="KW-0732">Signal</keyword>
<dbReference type="RefSeq" id="WP_310837332.1">
    <property type="nucleotide sequence ID" value="NZ_JAVLSM010000006.1"/>
</dbReference>
<reference evidence="3" key="1">
    <citation type="submission" date="2023-02" db="EMBL/GenBank/DDBJ databases">
        <title>Description of Herbaspirillum huttiense subsp. nephrolepsisexaltata and Herbaspirillum huttiense subsp. lycopersicon.</title>
        <authorList>
            <person name="Poudel M."/>
            <person name="Sharma A."/>
            <person name="Goss E."/>
            <person name="Tapia J.H."/>
            <person name="Harmon C.M."/>
            <person name="Jones J.B."/>
        </authorList>
    </citation>
    <scope>NUCLEOTIDE SEQUENCE</scope>
    <source>
        <strain evidence="3">NC40101</strain>
    </source>
</reference>
<keyword evidence="1" id="KW-0472">Membrane</keyword>
<evidence type="ECO:0000313" key="3">
    <source>
        <dbReference type="EMBL" id="MDT0339662.1"/>
    </source>
</evidence>
<proteinExistence type="predicted"/>
<evidence type="ECO:0000256" key="1">
    <source>
        <dbReference type="SAM" id="Phobius"/>
    </source>
</evidence>
<accession>A0AAE4GC15</accession>